<dbReference type="Gene3D" id="3.90.470.20">
    <property type="entry name" value="4'-phosphopantetheinyl transferase domain"/>
    <property type="match status" value="1"/>
</dbReference>
<proteinExistence type="predicted"/>
<evidence type="ECO:0000313" key="4">
    <source>
        <dbReference type="EMBL" id="MDA0646535.1"/>
    </source>
</evidence>
<dbReference type="Pfam" id="PF17837">
    <property type="entry name" value="4PPT_N"/>
    <property type="match status" value="1"/>
</dbReference>
<comment type="caution">
    <text evidence="4">The sequence shown here is derived from an EMBL/GenBank/DDBJ whole genome shotgun (WGS) entry which is preliminary data.</text>
</comment>
<dbReference type="InterPro" id="IPR008278">
    <property type="entry name" value="4-PPantetheinyl_Trfase_dom"/>
</dbReference>
<feature type="domain" description="4'-phosphopantetheinyl transferase" evidence="2">
    <location>
        <begin position="100"/>
        <end position="176"/>
    </location>
</feature>
<dbReference type="Pfam" id="PF01648">
    <property type="entry name" value="ACPS"/>
    <property type="match status" value="1"/>
</dbReference>
<keyword evidence="5" id="KW-1185">Reference proteome</keyword>
<dbReference type="InterPro" id="IPR041354">
    <property type="entry name" value="4PPT_N"/>
</dbReference>
<organism evidence="4 5">
    <name type="scientific">Nonomuraea ferruginea</name>
    <dbReference type="NCBI Taxonomy" id="46174"/>
    <lineage>
        <taxon>Bacteria</taxon>
        <taxon>Bacillati</taxon>
        <taxon>Actinomycetota</taxon>
        <taxon>Actinomycetes</taxon>
        <taxon>Streptosporangiales</taxon>
        <taxon>Streptosporangiaceae</taxon>
        <taxon>Nonomuraea</taxon>
    </lineage>
</organism>
<dbReference type="GO" id="GO:0016740">
    <property type="term" value="F:transferase activity"/>
    <property type="evidence" value="ECO:0007669"/>
    <property type="project" value="UniProtKB-KW"/>
</dbReference>
<evidence type="ECO:0000259" key="3">
    <source>
        <dbReference type="Pfam" id="PF17837"/>
    </source>
</evidence>
<evidence type="ECO:0000256" key="1">
    <source>
        <dbReference type="ARBA" id="ARBA00022679"/>
    </source>
</evidence>
<dbReference type="PANTHER" id="PTHR38096:SF1">
    <property type="entry name" value="ENTEROBACTIN SYNTHASE COMPONENT D"/>
    <property type="match status" value="1"/>
</dbReference>
<name>A0ABT4TBJ5_9ACTN</name>
<evidence type="ECO:0000313" key="5">
    <source>
        <dbReference type="Proteomes" id="UP001212498"/>
    </source>
</evidence>
<dbReference type="EMBL" id="JAPNUD010000204">
    <property type="protein sequence ID" value="MDA0646535.1"/>
    <property type="molecule type" value="Genomic_DNA"/>
</dbReference>
<dbReference type="InterPro" id="IPR037143">
    <property type="entry name" value="4-PPantetheinyl_Trfase_dom_sf"/>
</dbReference>
<dbReference type="RefSeq" id="WP_148030012.1">
    <property type="nucleotide sequence ID" value="NZ_BAABFD010000035.1"/>
</dbReference>
<dbReference type="PANTHER" id="PTHR38096">
    <property type="entry name" value="ENTEROBACTIN SYNTHASE COMPONENT D"/>
    <property type="match status" value="1"/>
</dbReference>
<feature type="domain" description="4'-phosphopantetheinyl transferase N-terminal" evidence="3">
    <location>
        <begin position="27"/>
        <end position="93"/>
    </location>
</feature>
<dbReference type="SUPFAM" id="SSF56214">
    <property type="entry name" value="4'-phosphopantetheinyl transferase"/>
    <property type="match status" value="1"/>
</dbReference>
<keyword evidence="1 4" id="KW-0808">Transferase</keyword>
<gene>
    <name evidence="4" type="ORF">OUY24_38400</name>
</gene>
<dbReference type="Proteomes" id="UP001212498">
    <property type="component" value="Unassembled WGS sequence"/>
</dbReference>
<dbReference type="InterPro" id="IPR003542">
    <property type="entry name" value="Enbac_synth_compD-like"/>
</dbReference>
<accession>A0ABT4TBJ5</accession>
<dbReference type="PRINTS" id="PR01399">
    <property type="entry name" value="ENTSNTHTASED"/>
</dbReference>
<protein>
    <submittedName>
        <fullName evidence="4">4'-phosphopantetheinyl transferase superfamily protein</fullName>
    </submittedName>
</protein>
<sequence>MIEAILPATIHSYDAFGDPPDAVLLPAEEELVRQVADKRRQEFTTARHCVRKAMERLNLPPVPVLTGTYGEPRWPAGLIGSITHCDGYRAAAVGAVGGTVGIDAEPDAPLPSGVEEAVTLPREREMLRRLAAEHPGLNWDRLLFSTKESVYKAWFPLARRWLDFQDAAIVLDPERGTFHARLMVPGPRWQGRPLTGFHGRWTAGRGLLLTAIAMIEPRAAAVPRQARRSEGAAR</sequence>
<reference evidence="4 5" key="1">
    <citation type="submission" date="2022-11" db="EMBL/GenBank/DDBJ databases">
        <title>Nonomuraea corallina sp. nov., a new species of the genus Nonomuraea isolated from sea side sediment in Thai sea.</title>
        <authorList>
            <person name="Ngamcharungchit C."/>
            <person name="Matsumoto A."/>
            <person name="Suriyachadkun C."/>
            <person name="Panbangred W."/>
            <person name="Inahashi Y."/>
            <person name="Intra B."/>
        </authorList>
    </citation>
    <scope>NUCLEOTIDE SEQUENCE [LARGE SCALE GENOMIC DNA]</scope>
    <source>
        <strain evidence="4 5">DSM 43553</strain>
    </source>
</reference>
<evidence type="ECO:0000259" key="2">
    <source>
        <dbReference type="Pfam" id="PF01648"/>
    </source>
</evidence>